<name>A0A1F6CIX1_9BACT</name>
<dbReference type="AlphaFoldDB" id="A0A1F6CIX1"/>
<sequence length="265" mass="29737">MFTSEDVSAIICAIGGNHSNQVLKYLDFDLIKNHPKIFLGYSDITVLHYAFASQANLRTYYGPCLISEFGEHPSVLPYTEASFKKTLMNRGPVGEIEAPTEWTDEFLDWFNKEDTKGPRKMNPHHGYEWWRSGNASGPLWGGTIPSINHLAGTKYWVDPTDTIFFIDIPEGGPGEYMPQSELDSYLADLDNLGVFKSIGGLIIGRPYRYGENEIKVLRSMVDQYTNHYNYPILYNAAIGHTSPIITAPLGSNARIDSSANLFKLL</sequence>
<reference evidence="5 6" key="1">
    <citation type="journal article" date="2016" name="Nat. Commun.">
        <title>Thousands of microbial genomes shed light on interconnected biogeochemical processes in an aquifer system.</title>
        <authorList>
            <person name="Anantharaman K."/>
            <person name="Brown C.T."/>
            <person name="Hug L.A."/>
            <person name="Sharon I."/>
            <person name="Castelle C.J."/>
            <person name="Probst A.J."/>
            <person name="Thomas B.C."/>
            <person name="Singh A."/>
            <person name="Wilkins M.J."/>
            <person name="Karaoz U."/>
            <person name="Brodie E.L."/>
            <person name="Williams K.H."/>
            <person name="Hubbard S.S."/>
            <person name="Banfield J.F."/>
        </authorList>
    </citation>
    <scope>NUCLEOTIDE SEQUENCE [LARGE SCALE GENOMIC DNA]</scope>
</reference>
<dbReference type="InterPro" id="IPR003507">
    <property type="entry name" value="S66_fam"/>
</dbReference>
<dbReference type="InterPro" id="IPR027478">
    <property type="entry name" value="LdcA_N"/>
</dbReference>
<dbReference type="Pfam" id="PF17676">
    <property type="entry name" value="Peptidase_S66C"/>
    <property type="match status" value="1"/>
</dbReference>
<keyword evidence="2" id="KW-0378">Hydrolase</keyword>
<accession>A0A1F6CIX1</accession>
<dbReference type="InterPro" id="IPR029062">
    <property type="entry name" value="Class_I_gatase-like"/>
</dbReference>
<proteinExistence type="inferred from homology"/>
<comment type="caution">
    <text evidence="5">The sequence shown here is derived from an EMBL/GenBank/DDBJ whole genome shotgun (WGS) entry which is preliminary data.</text>
</comment>
<dbReference type="STRING" id="1798481.A2678_02360"/>
<dbReference type="InterPro" id="IPR040449">
    <property type="entry name" value="Peptidase_S66_N"/>
</dbReference>
<protein>
    <recommendedName>
        <fullName evidence="7">Peptidase S66</fullName>
    </recommendedName>
</protein>
<gene>
    <name evidence="5" type="ORF">A2678_02360</name>
</gene>
<dbReference type="InterPro" id="IPR027461">
    <property type="entry name" value="Carboxypeptidase_A_C_sf"/>
</dbReference>
<evidence type="ECO:0000256" key="1">
    <source>
        <dbReference type="ARBA" id="ARBA00010233"/>
    </source>
</evidence>
<dbReference type="Proteomes" id="UP000178815">
    <property type="component" value="Unassembled WGS sequence"/>
</dbReference>
<dbReference type="Gene3D" id="3.40.50.10740">
    <property type="entry name" value="Class I glutamine amidotransferase-like"/>
    <property type="match status" value="1"/>
</dbReference>
<comment type="similarity">
    <text evidence="1">Belongs to the peptidase S66 family.</text>
</comment>
<evidence type="ECO:0000259" key="3">
    <source>
        <dbReference type="Pfam" id="PF02016"/>
    </source>
</evidence>
<dbReference type="EMBL" id="MFKU01000006">
    <property type="protein sequence ID" value="OGG48967.1"/>
    <property type="molecule type" value="Genomic_DNA"/>
</dbReference>
<dbReference type="PANTHER" id="PTHR30237:SF4">
    <property type="entry name" value="LD-CARBOXYPEPTIDASE C-TERMINAL DOMAIN-CONTAINING PROTEIN"/>
    <property type="match status" value="1"/>
</dbReference>
<dbReference type="SUPFAM" id="SSF141986">
    <property type="entry name" value="LD-carboxypeptidase A C-terminal domain-like"/>
    <property type="match status" value="1"/>
</dbReference>
<evidence type="ECO:0000256" key="2">
    <source>
        <dbReference type="ARBA" id="ARBA00022801"/>
    </source>
</evidence>
<evidence type="ECO:0000259" key="4">
    <source>
        <dbReference type="Pfam" id="PF17676"/>
    </source>
</evidence>
<dbReference type="PIRSF" id="PIRSF028757">
    <property type="entry name" value="LD-carboxypeptidase"/>
    <property type="match status" value="1"/>
</dbReference>
<organism evidence="5 6">
    <name type="scientific">Candidatus Kaiserbacteria bacterium RIFCSPHIGHO2_01_FULL_53_31</name>
    <dbReference type="NCBI Taxonomy" id="1798481"/>
    <lineage>
        <taxon>Bacteria</taxon>
        <taxon>Candidatus Kaiseribacteriota</taxon>
    </lineage>
</organism>
<evidence type="ECO:0000313" key="6">
    <source>
        <dbReference type="Proteomes" id="UP000178815"/>
    </source>
</evidence>
<dbReference type="SUPFAM" id="SSF52317">
    <property type="entry name" value="Class I glutamine amidotransferase-like"/>
    <property type="match status" value="1"/>
</dbReference>
<evidence type="ECO:0008006" key="7">
    <source>
        <dbReference type="Google" id="ProtNLM"/>
    </source>
</evidence>
<dbReference type="InterPro" id="IPR040921">
    <property type="entry name" value="Peptidase_S66C"/>
</dbReference>
<feature type="domain" description="LD-carboxypeptidase N-terminal" evidence="3">
    <location>
        <begin position="1"/>
        <end position="62"/>
    </location>
</feature>
<evidence type="ECO:0000313" key="5">
    <source>
        <dbReference type="EMBL" id="OGG48967.1"/>
    </source>
</evidence>
<dbReference type="PANTHER" id="PTHR30237">
    <property type="entry name" value="MURAMOYLTETRAPEPTIDE CARBOXYPEPTIDASE"/>
    <property type="match status" value="1"/>
</dbReference>
<dbReference type="GO" id="GO:0016787">
    <property type="term" value="F:hydrolase activity"/>
    <property type="evidence" value="ECO:0007669"/>
    <property type="project" value="UniProtKB-KW"/>
</dbReference>
<dbReference type="CDD" id="cd07062">
    <property type="entry name" value="Peptidase_S66_mccF_like"/>
    <property type="match status" value="1"/>
</dbReference>
<dbReference type="Gene3D" id="3.50.30.60">
    <property type="entry name" value="LD-carboxypeptidase A C-terminal domain-like"/>
    <property type="match status" value="1"/>
</dbReference>
<dbReference type="Pfam" id="PF02016">
    <property type="entry name" value="Peptidase_S66"/>
    <property type="match status" value="1"/>
</dbReference>
<feature type="domain" description="LD-carboxypeptidase C-terminal" evidence="4">
    <location>
        <begin position="136"/>
        <end position="255"/>
    </location>
</feature>